<dbReference type="EMBL" id="BMTF01000005">
    <property type="protein sequence ID" value="GGV80393.1"/>
    <property type="molecule type" value="Genomic_DNA"/>
</dbReference>
<dbReference type="InterPro" id="IPR006221">
    <property type="entry name" value="TrpG/PapA_dom"/>
</dbReference>
<accession>A0ABQ2VVR1</accession>
<evidence type="ECO:0000259" key="5">
    <source>
        <dbReference type="Pfam" id="PF00117"/>
    </source>
</evidence>
<evidence type="ECO:0000259" key="7">
    <source>
        <dbReference type="Pfam" id="PF04715"/>
    </source>
</evidence>
<evidence type="ECO:0000313" key="8">
    <source>
        <dbReference type="EMBL" id="GGV80393.1"/>
    </source>
</evidence>
<dbReference type="NCBIfam" id="TIGR00566">
    <property type="entry name" value="trpG_papA"/>
    <property type="match status" value="1"/>
</dbReference>
<reference evidence="9" key="1">
    <citation type="journal article" date="2019" name="Int. J. Syst. Evol. Microbiol.">
        <title>The Global Catalogue of Microorganisms (GCM) 10K type strain sequencing project: providing services to taxonomists for standard genome sequencing and annotation.</title>
        <authorList>
            <consortium name="The Broad Institute Genomics Platform"/>
            <consortium name="The Broad Institute Genome Sequencing Center for Infectious Disease"/>
            <person name="Wu L."/>
            <person name="Ma J."/>
        </authorList>
    </citation>
    <scope>NUCLEOTIDE SEQUENCE [LARGE SCALE GENOMIC DNA]</scope>
    <source>
        <strain evidence="9">JCM 4376</strain>
    </source>
</reference>
<dbReference type="InterPro" id="IPR019999">
    <property type="entry name" value="Anth_synth_I-like"/>
</dbReference>
<organism evidence="8 9">
    <name type="scientific">Streptomyces gelaticus</name>
    <dbReference type="NCBI Taxonomy" id="285446"/>
    <lineage>
        <taxon>Bacteria</taxon>
        <taxon>Bacillati</taxon>
        <taxon>Actinomycetota</taxon>
        <taxon>Actinomycetes</taxon>
        <taxon>Kitasatosporales</taxon>
        <taxon>Streptomycetaceae</taxon>
        <taxon>Streptomyces</taxon>
    </lineage>
</organism>
<dbReference type="InterPro" id="IPR015890">
    <property type="entry name" value="Chorismate_C"/>
</dbReference>
<gene>
    <name evidence="8" type="ORF">GCM10015535_18360</name>
</gene>
<dbReference type="Gene3D" id="3.40.50.880">
    <property type="match status" value="1"/>
</dbReference>
<dbReference type="SUPFAM" id="SSF56322">
    <property type="entry name" value="ADC synthase"/>
    <property type="match status" value="1"/>
</dbReference>
<dbReference type="PANTHER" id="PTHR11236">
    <property type="entry name" value="AMINOBENZOATE/ANTHRANILATE SYNTHASE"/>
    <property type="match status" value="1"/>
</dbReference>
<evidence type="ECO:0000313" key="9">
    <source>
        <dbReference type="Proteomes" id="UP000660675"/>
    </source>
</evidence>
<dbReference type="RefSeq" id="WP_189543021.1">
    <property type="nucleotide sequence ID" value="NZ_BMTF01000005.1"/>
</dbReference>
<dbReference type="CDD" id="cd01743">
    <property type="entry name" value="GATase1_Anthranilate_Synthase"/>
    <property type="match status" value="1"/>
</dbReference>
<keyword evidence="3" id="KW-0808">Transferase</keyword>
<dbReference type="PRINTS" id="PR00097">
    <property type="entry name" value="ANTSNTHASEII"/>
</dbReference>
<dbReference type="PROSITE" id="PS51273">
    <property type="entry name" value="GATASE_TYPE_1"/>
    <property type="match status" value="1"/>
</dbReference>
<dbReference type="PRINTS" id="PR00096">
    <property type="entry name" value="GATASE"/>
</dbReference>
<evidence type="ECO:0000256" key="1">
    <source>
        <dbReference type="ARBA" id="ARBA00005970"/>
    </source>
</evidence>
<comment type="similarity">
    <text evidence="1">In the C-terminal section; belongs to the anthranilate synthase component I family.</text>
</comment>
<dbReference type="PANTHER" id="PTHR11236:SF18">
    <property type="entry name" value="AMINODEOXYCHORISMATE SYNTHASE"/>
    <property type="match status" value="1"/>
</dbReference>
<sequence>MRNPVRTLLVDNYDSFTYNLYQLLGEVNGQPPTVLRNDVDWSALRPRDYDNIVISPGPGHPGRQRDFGVSAAAILESRLPVLGICLGHQGMAELFGGSVQHAPEPMHGRISSIYHTGEELFAGLPSPFSAVRYHSLAVTELPDELIRTAWTQDGVLMGLRHRSKPMWGVQFHPESISSEYGRELLRNFGALTLRHRDRARVTRSSPKQPLHIRRLACYPDTATAHAGLFAGKRYSFWLDSSSHADGNSRFSILGDGTGPLAEYVTYRVGTRTVRVEKPDGVIEHRGQGIFEYLDEQLRSRELPADKDLPFDFNLGYVGYLGYELKADIGAHGEHTSPTPDAALLFTDRAVVVDHAERCTYLLALGATPNDPDAVKWLDRTAHRLELLPAAQTRRQHPPVTSAVLGENFVPRHDREQYLARIHECLEEIKNGESYEICLTNMFTTDTIHDPSLTYRLFRDISPVPYGALFEFPDVAVLSASPERFLAINVDGVAESKPIKGTRPRGATPAEDLALREDLLNSEKDRAENLMIVDLLRNDLNTVCEVGSVHVPKPFDVETYAPVHQLVSTVRGQLRPGVSAVECVRACFPGGSMTGAPKLRTMEIIDRLEGGPRGVYSGSLGWFSLSGAADLSIVIRTIVSTPERVSFGVGGAVISLSDPVAEFEETLVKSRAMALALTGSVPPLDEGEVRNE</sequence>
<dbReference type="InterPro" id="IPR029062">
    <property type="entry name" value="Class_I_gatase-like"/>
</dbReference>
<feature type="domain" description="Anthranilate synthase component I N-terminal" evidence="7">
    <location>
        <begin position="229"/>
        <end position="361"/>
    </location>
</feature>
<keyword evidence="4" id="KW-0315">Glutamine amidotransferase</keyword>
<dbReference type="Gene3D" id="3.60.120.10">
    <property type="entry name" value="Anthranilate synthase"/>
    <property type="match status" value="1"/>
</dbReference>
<evidence type="ECO:0000256" key="2">
    <source>
        <dbReference type="ARBA" id="ARBA00013139"/>
    </source>
</evidence>
<name>A0ABQ2VVR1_9ACTN</name>
<dbReference type="PRINTS" id="PR00099">
    <property type="entry name" value="CPSGATASE"/>
</dbReference>
<dbReference type="Proteomes" id="UP000660675">
    <property type="component" value="Unassembled WGS sequence"/>
</dbReference>
<dbReference type="InterPro" id="IPR006805">
    <property type="entry name" value="Anth_synth_I_N"/>
</dbReference>
<dbReference type="InterPro" id="IPR005801">
    <property type="entry name" value="ADC_synthase"/>
</dbReference>
<feature type="domain" description="Glutamine amidotransferase" evidence="5">
    <location>
        <begin position="8"/>
        <end position="188"/>
    </location>
</feature>
<evidence type="ECO:0000256" key="3">
    <source>
        <dbReference type="ARBA" id="ARBA00022679"/>
    </source>
</evidence>
<dbReference type="InterPro" id="IPR005802">
    <property type="entry name" value="ADC_synth_comp_1"/>
</dbReference>
<dbReference type="Pfam" id="PF00117">
    <property type="entry name" value="GATase"/>
    <property type="match status" value="1"/>
</dbReference>
<dbReference type="NCBIfam" id="TIGR00553">
    <property type="entry name" value="pabB"/>
    <property type="match status" value="1"/>
</dbReference>
<dbReference type="InterPro" id="IPR017926">
    <property type="entry name" value="GATASE"/>
</dbReference>
<feature type="domain" description="Chorismate-utilising enzyme C-terminal" evidence="6">
    <location>
        <begin position="414"/>
        <end position="668"/>
    </location>
</feature>
<proteinExistence type="inferred from homology"/>
<dbReference type="SUPFAM" id="SSF52317">
    <property type="entry name" value="Class I glutamine amidotransferase-like"/>
    <property type="match status" value="1"/>
</dbReference>
<comment type="caution">
    <text evidence="8">The sequence shown here is derived from an EMBL/GenBank/DDBJ whole genome shotgun (WGS) entry which is preliminary data.</text>
</comment>
<keyword evidence="9" id="KW-1185">Reference proteome</keyword>
<dbReference type="Pfam" id="PF04715">
    <property type="entry name" value="Anth_synt_I_N"/>
    <property type="match status" value="1"/>
</dbReference>
<dbReference type="EC" id="2.6.1.85" evidence="2"/>
<evidence type="ECO:0000259" key="6">
    <source>
        <dbReference type="Pfam" id="PF00425"/>
    </source>
</evidence>
<dbReference type="Pfam" id="PF00425">
    <property type="entry name" value="Chorismate_bind"/>
    <property type="match status" value="1"/>
</dbReference>
<protein>
    <recommendedName>
        <fullName evidence="2">aminodeoxychorismate synthase</fullName>
        <ecNumber evidence="2">2.6.1.85</ecNumber>
    </recommendedName>
</protein>
<evidence type="ECO:0000256" key="4">
    <source>
        <dbReference type="ARBA" id="ARBA00022962"/>
    </source>
</evidence>